<feature type="compositionally biased region" description="Basic residues" evidence="1">
    <location>
        <begin position="113"/>
        <end position="122"/>
    </location>
</feature>
<evidence type="ECO:0000313" key="3">
    <source>
        <dbReference type="EMBL" id="NEG89832.1"/>
    </source>
</evidence>
<proteinExistence type="predicted"/>
<name>A0A6N9Z5B9_9BIFI</name>
<feature type="region of interest" description="Disordered" evidence="1">
    <location>
        <begin position="95"/>
        <end position="122"/>
    </location>
</feature>
<dbReference type="InterPro" id="IPR024414">
    <property type="entry name" value="Uncharacterised_PrgI"/>
</dbReference>
<protein>
    <submittedName>
        <fullName evidence="3">PrgI family protein</fullName>
    </submittedName>
</protein>
<keyword evidence="2" id="KW-1133">Transmembrane helix</keyword>
<feature type="transmembrane region" description="Helical" evidence="2">
    <location>
        <begin position="23"/>
        <end position="43"/>
    </location>
</feature>
<reference evidence="3 4" key="1">
    <citation type="submission" date="2019-10" db="EMBL/GenBank/DDBJ databases">
        <title>Bifidobacterium from non-human primates.</title>
        <authorList>
            <person name="Modesto M."/>
        </authorList>
    </citation>
    <scope>NUCLEOTIDE SEQUENCE [LARGE SCALE GENOMIC DNA]</scope>
    <source>
        <strain evidence="3 4">TRE17</strain>
    </source>
</reference>
<organism evidence="3 4">
    <name type="scientific">Bifidobacterium aerophilum</name>
    <dbReference type="NCBI Taxonomy" id="1798155"/>
    <lineage>
        <taxon>Bacteria</taxon>
        <taxon>Bacillati</taxon>
        <taxon>Actinomycetota</taxon>
        <taxon>Actinomycetes</taxon>
        <taxon>Bifidobacteriales</taxon>
        <taxon>Bifidobacteriaceae</taxon>
        <taxon>Bifidobacterium</taxon>
    </lineage>
</organism>
<keyword evidence="2" id="KW-0812">Transmembrane</keyword>
<dbReference type="Proteomes" id="UP000469194">
    <property type="component" value="Unassembled WGS sequence"/>
</dbReference>
<evidence type="ECO:0000256" key="1">
    <source>
        <dbReference type="SAM" id="MobiDB-lite"/>
    </source>
</evidence>
<dbReference type="Pfam" id="PF12666">
    <property type="entry name" value="PrgI"/>
    <property type="match status" value="1"/>
</dbReference>
<feature type="transmembrane region" description="Helical" evidence="2">
    <location>
        <begin position="49"/>
        <end position="67"/>
    </location>
</feature>
<sequence>MRVYKEVSNVEAKVMLNLSWRQMLAAALMLAFGGGEAFVFFWLLKQPDLGTYLLFMVCVPFAAWGWWRPKGLKPERYAMYVLRHAMGQSVYLRDGRPTKTKIGKPSMNEHERTARRKTARHA</sequence>
<gene>
    <name evidence="3" type="ORF">GFD25_07530</name>
</gene>
<comment type="caution">
    <text evidence="3">The sequence shown here is derived from an EMBL/GenBank/DDBJ whole genome shotgun (WGS) entry which is preliminary data.</text>
</comment>
<evidence type="ECO:0000256" key="2">
    <source>
        <dbReference type="SAM" id="Phobius"/>
    </source>
</evidence>
<dbReference type="EMBL" id="WHZW01000014">
    <property type="protein sequence ID" value="NEG89832.1"/>
    <property type="molecule type" value="Genomic_DNA"/>
</dbReference>
<keyword evidence="2" id="KW-0472">Membrane</keyword>
<accession>A0A6N9Z5B9</accession>
<keyword evidence="4" id="KW-1185">Reference proteome</keyword>
<dbReference type="AlphaFoldDB" id="A0A6N9Z5B9"/>
<evidence type="ECO:0000313" key="4">
    <source>
        <dbReference type="Proteomes" id="UP000469194"/>
    </source>
</evidence>